<dbReference type="NCBIfam" id="TIGR01444">
    <property type="entry name" value="fkbM_fam"/>
    <property type="match status" value="1"/>
</dbReference>
<dbReference type="SUPFAM" id="SSF53335">
    <property type="entry name" value="S-adenosyl-L-methionine-dependent methyltransferases"/>
    <property type="match status" value="1"/>
</dbReference>
<keyword evidence="2" id="KW-0489">Methyltransferase</keyword>
<dbReference type="PANTHER" id="PTHR34203">
    <property type="entry name" value="METHYLTRANSFERASE, FKBM FAMILY PROTEIN"/>
    <property type="match status" value="1"/>
</dbReference>
<dbReference type="InterPro" id="IPR052514">
    <property type="entry name" value="SAM-dependent_MTase"/>
</dbReference>
<keyword evidence="3" id="KW-1185">Reference proteome</keyword>
<dbReference type="InterPro" id="IPR029063">
    <property type="entry name" value="SAM-dependent_MTases_sf"/>
</dbReference>
<protein>
    <submittedName>
        <fullName evidence="2">Methyltransferase, FkbM family</fullName>
    </submittedName>
</protein>
<dbReference type="InterPro" id="IPR006342">
    <property type="entry name" value="FkbM_mtfrase"/>
</dbReference>
<dbReference type="STRING" id="151894.SAMN04488524_2284"/>
<evidence type="ECO:0000313" key="3">
    <source>
        <dbReference type="Proteomes" id="UP000192756"/>
    </source>
</evidence>
<reference evidence="3" key="1">
    <citation type="submission" date="2017-04" db="EMBL/GenBank/DDBJ databases">
        <authorList>
            <person name="Varghese N."/>
            <person name="Submissions S."/>
        </authorList>
    </citation>
    <scope>NUCLEOTIDE SEQUENCE [LARGE SCALE GENOMIC DNA]</scope>
    <source>
        <strain evidence="3">DSM 12126</strain>
    </source>
</reference>
<gene>
    <name evidence="2" type="ORF">SAMN04488524_2284</name>
</gene>
<evidence type="ECO:0000313" key="2">
    <source>
        <dbReference type="EMBL" id="SMC71141.1"/>
    </source>
</evidence>
<sequence length="265" mass="30562">MGLRSIVADKIRKSKLTKIEAELERIQKCPRFTPGYTDIFGLQFRFHDSLSFVITYREIFINKIYAFKAIPGKNVILDCGANMGLGTLYFARNYPDHIIYAFEPDPQIYQVLKENIETLNLGNVVLLEKAIWDKEETLAFYGDNGMRSRANTGYLDQSLPTNVESVRLYNYLTSEIDFLKLDIEGAENTVLRDCKDKLQNLGSFFFEYHNDVNQAQTLDQLLAIVKDAGFHYYIKESWTRTSPFADKELIGGVFDMAINVFCYKQ</sequence>
<dbReference type="AlphaFoldDB" id="A0A1W2BEB9"/>
<proteinExistence type="predicted"/>
<dbReference type="PANTHER" id="PTHR34203:SF15">
    <property type="entry name" value="SLL1173 PROTEIN"/>
    <property type="match status" value="1"/>
</dbReference>
<evidence type="ECO:0000259" key="1">
    <source>
        <dbReference type="Pfam" id="PF05050"/>
    </source>
</evidence>
<dbReference type="RefSeq" id="WP_084238557.1">
    <property type="nucleotide sequence ID" value="NZ_FWXT01000001.1"/>
</dbReference>
<accession>A0A1W2BEB9</accession>
<dbReference type="GO" id="GO:0008168">
    <property type="term" value="F:methyltransferase activity"/>
    <property type="evidence" value="ECO:0007669"/>
    <property type="project" value="UniProtKB-KW"/>
</dbReference>
<dbReference type="GO" id="GO:0032259">
    <property type="term" value="P:methylation"/>
    <property type="evidence" value="ECO:0007669"/>
    <property type="project" value="UniProtKB-KW"/>
</dbReference>
<dbReference type="EMBL" id="FWXT01000001">
    <property type="protein sequence ID" value="SMC71141.1"/>
    <property type="molecule type" value="Genomic_DNA"/>
</dbReference>
<name>A0A1W2BEB9_9SPHI</name>
<organism evidence="2 3">
    <name type="scientific">Pedobacter africanus</name>
    <dbReference type="NCBI Taxonomy" id="151894"/>
    <lineage>
        <taxon>Bacteria</taxon>
        <taxon>Pseudomonadati</taxon>
        <taxon>Bacteroidota</taxon>
        <taxon>Sphingobacteriia</taxon>
        <taxon>Sphingobacteriales</taxon>
        <taxon>Sphingobacteriaceae</taxon>
        <taxon>Pedobacter</taxon>
    </lineage>
</organism>
<dbReference type="Gene3D" id="3.40.50.150">
    <property type="entry name" value="Vaccinia Virus protein VP39"/>
    <property type="match status" value="1"/>
</dbReference>
<feature type="domain" description="Methyltransferase FkbM" evidence="1">
    <location>
        <begin position="78"/>
        <end position="232"/>
    </location>
</feature>
<dbReference type="Proteomes" id="UP000192756">
    <property type="component" value="Unassembled WGS sequence"/>
</dbReference>
<dbReference type="Pfam" id="PF05050">
    <property type="entry name" value="Methyltransf_21"/>
    <property type="match status" value="1"/>
</dbReference>
<keyword evidence="2" id="KW-0808">Transferase</keyword>
<dbReference type="OrthoDB" id="9812600at2"/>